<keyword evidence="2" id="KW-1003">Cell membrane</keyword>
<evidence type="ECO:0000256" key="11">
    <source>
        <dbReference type="SAM" id="Phobius"/>
    </source>
</evidence>
<dbReference type="GO" id="GO:0004930">
    <property type="term" value="F:G protein-coupled receptor activity"/>
    <property type="evidence" value="ECO:0007669"/>
    <property type="project" value="UniProtKB-KW"/>
</dbReference>
<keyword evidence="7 10" id="KW-0297">G-protein coupled receptor</keyword>
<dbReference type="GO" id="GO:0007608">
    <property type="term" value="P:sensory perception of smell"/>
    <property type="evidence" value="ECO:0007669"/>
    <property type="project" value="UniProtKB-KW"/>
</dbReference>
<comment type="similarity">
    <text evidence="10">Belongs to the G-protein coupled receptor 1 family.</text>
</comment>
<dbReference type="SUPFAM" id="SSF81321">
    <property type="entry name" value="Family A G protein-coupled receptor-like"/>
    <property type="match status" value="1"/>
</dbReference>
<name>A0AAV3AQ82_PYXAD</name>
<dbReference type="GO" id="GO:0005886">
    <property type="term" value="C:plasma membrane"/>
    <property type="evidence" value="ECO:0007669"/>
    <property type="project" value="UniProtKB-SubCell"/>
</dbReference>
<feature type="transmembrane region" description="Helical" evidence="11">
    <location>
        <begin position="22"/>
        <end position="45"/>
    </location>
</feature>
<keyword evidence="9 10" id="KW-0675">Receptor</keyword>
<keyword evidence="14" id="KW-1185">Reference proteome</keyword>
<dbReference type="InterPro" id="IPR017452">
    <property type="entry name" value="GPCR_Rhodpsn_7TM"/>
</dbReference>
<dbReference type="InterPro" id="IPR050939">
    <property type="entry name" value="Olfactory_GPCR1"/>
</dbReference>
<gene>
    <name evidence="13" type="ORF">GDO54_005738</name>
</gene>
<feature type="domain" description="G-protein coupled receptors family 1 profile" evidence="12">
    <location>
        <begin position="38"/>
        <end position="181"/>
    </location>
</feature>
<dbReference type="PANTHER" id="PTHR24242">
    <property type="entry name" value="G-PROTEIN COUPLED RECEPTOR"/>
    <property type="match status" value="1"/>
</dbReference>
<dbReference type="AlphaFoldDB" id="A0AAV3AQ82"/>
<evidence type="ECO:0000256" key="7">
    <source>
        <dbReference type="ARBA" id="ARBA00023040"/>
    </source>
</evidence>
<evidence type="ECO:0000256" key="10">
    <source>
        <dbReference type="RuleBase" id="RU000688"/>
    </source>
</evidence>
<reference evidence="13" key="1">
    <citation type="thesis" date="2020" institute="ProQuest LLC" country="789 East Eisenhower Parkway, Ann Arbor, MI, USA">
        <title>Comparative Genomics and Chromosome Evolution.</title>
        <authorList>
            <person name="Mudd A.B."/>
        </authorList>
    </citation>
    <scope>NUCLEOTIDE SEQUENCE</scope>
    <source>
        <strain evidence="13">1538</strain>
        <tissue evidence="13">Blood</tissue>
    </source>
</reference>
<dbReference type="PANTHER" id="PTHR24242:SF253">
    <property type="entry name" value="OLFACTORY RECEPTOR-RELATED"/>
    <property type="match status" value="1"/>
</dbReference>
<dbReference type="Pfam" id="PF00001">
    <property type="entry name" value="7tm_1"/>
    <property type="match status" value="1"/>
</dbReference>
<dbReference type="PROSITE" id="PS50262">
    <property type="entry name" value="G_PROTEIN_RECEP_F1_2"/>
    <property type="match status" value="1"/>
</dbReference>
<evidence type="ECO:0000256" key="5">
    <source>
        <dbReference type="ARBA" id="ARBA00022725"/>
    </source>
</evidence>
<evidence type="ECO:0000256" key="1">
    <source>
        <dbReference type="ARBA" id="ARBA00004651"/>
    </source>
</evidence>
<keyword evidence="10" id="KW-0807">Transducer</keyword>
<evidence type="ECO:0000256" key="9">
    <source>
        <dbReference type="ARBA" id="ARBA00023170"/>
    </source>
</evidence>
<evidence type="ECO:0000256" key="2">
    <source>
        <dbReference type="ARBA" id="ARBA00022475"/>
    </source>
</evidence>
<dbReference type="Proteomes" id="UP001181693">
    <property type="component" value="Unassembled WGS sequence"/>
</dbReference>
<proteinExistence type="inferred from homology"/>
<dbReference type="PROSITE" id="PS00237">
    <property type="entry name" value="G_PROTEIN_RECEP_F1_1"/>
    <property type="match status" value="1"/>
</dbReference>
<accession>A0AAV3AQ82</accession>
<evidence type="ECO:0000259" key="12">
    <source>
        <dbReference type="PROSITE" id="PS50262"/>
    </source>
</evidence>
<dbReference type="PRINTS" id="PR00237">
    <property type="entry name" value="GPCRRHODOPSN"/>
</dbReference>
<protein>
    <recommendedName>
        <fullName evidence="12">G-protein coupled receptors family 1 profile domain-containing protein</fullName>
    </recommendedName>
</protein>
<evidence type="ECO:0000256" key="6">
    <source>
        <dbReference type="ARBA" id="ARBA00022989"/>
    </source>
</evidence>
<dbReference type="InterPro" id="IPR000276">
    <property type="entry name" value="GPCR_Rhodpsn"/>
</dbReference>
<dbReference type="EMBL" id="DYDO01000002">
    <property type="protein sequence ID" value="DBA29674.1"/>
    <property type="molecule type" value="Genomic_DNA"/>
</dbReference>
<keyword evidence="3" id="KW-0716">Sensory transduction</keyword>
<evidence type="ECO:0000313" key="14">
    <source>
        <dbReference type="Proteomes" id="UP001181693"/>
    </source>
</evidence>
<evidence type="ECO:0000256" key="3">
    <source>
        <dbReference type="ARBA" id="ARBA00022606"/>
    </source>
</evidence>
<organism evidence="13 14">
    <name type="scientific">Pyxicephalus adspersus</name>
    <name type="common">African bullfrog</name>
    <dbReference type="NCBI Taxonomy" id="30357"/>
    <lineage>
        <taxon>Eukaryota</taxon>
        <taxon>Metazoa</taxon>
        <taxon>Chordata</taxon>
        <taxon>Craniata</taxon>
        <taxon>Vertebrata</taxon>
        <taxon>Euteleostomi</taxon>
        <taxon>Amphibia</taxon>
        <taxon>Batrachia</taxon>
        <taxon>Anura</taxon>
        <taxon>Neobatrachia</taxon>
        <taxon>Ranoidea</taxon>
        <taxon>Pyxicephalidae</taxon>
        <taxon>Pyxicephalinae</taxon>
        <taxon>Pyxicephalus</taxon>
    </lineage>
</organism>
<dbReference type="Gene3D" id="1.20.1070.10">
    <property type="entry name" value="Rhodopsin 7-helix transmembrane proteins"/>
    <property type="match status" value="1"/>
</dbReference>
<keyword evidence="4 10" id="KW-0812">Transmembrane</keyword>
<keyword evidence="5" id="KW-0552">Olfaction</keyword>
<evidence type="ECO:0000256" key="4">
    <source>
        <dbReference type="ARBA" id="ARBA00022692"/>
    </source>
</evidence>
<keyword evidence="6 11" id="KW-1133">Transmembrane helix</keyword>
<comment type="subcellular location">
    <subcellularLocation>
        <location evidence="1">Cell membrane</location>
        <topology evidence="1">Multi-pass membrane protein</topology>
    </subcellularLocation>
</comment>
<comment type="caution">
    <text evidence="13">The sequence shown here is derived from an EMBL/GenBank/DDBJ whole genome shotgun (WGS) entry which is preliminary data.</text>
</comment>
<evidence type="ECO:0000256" key="8">
    <source>
        <dbReference type="ARBA" id="ARBA00023136"/>
    </source>
</evidence>
<keyword evidence="8 11" id="KW-0472">Membrane</keyword>
<sequence>MLKNNITTIHLLGFPGLHHFKFLFFIFLILCYCFILFGNSLIITLVSINKNLQSPMYIFLTQLSLLDILLSTDILPNMIHITIHEGDVISLTSCIIQFCFFSSLECSECLLLTIMSYDRYVAICNPLHYQSVINELFCLISIVSTWMIGNAILLLNALSICRLHFCGANFIDHFFCKRGQV</sequence>
<evidence type="ECO:0000313" key="13">
    <source>
        <dbReference type="EMBL" id="DBA29674.1"/>
    </source>
</evidence>
<feature type="transmembrane region" description="Helical" evidence="11">
    <location>
        <begin position="136"/>
        <end position="158"/>
    </location>
</feature>